<name>A0A5C6VB27_9FLAO</name>
<evidence type="ECO:0000313" key="2">
    <source>
        <dbReference type="EMBL" id="TXC81801.1"/>
    </source>
</evidence>
<protein>
    <submittedName>
        <fullName evidence="2">Transcription elongation protein SprT</fullName>
    </submittedName>
</protein>
<dbReference type="Pfam" id="PF10263">
    <property type="entry name" value="SprT-like"/>
    <property type="match status" value="1"/>
</dbReference>
<dbReference type="InterPro" id="IPR006640">
    <property type="entry name" value="SprT-like_domain"/>
</dbReference>
<dbReference type="EMBL" id="VORB01000003">
    <property type="protein sequence ID" value="TXC81801.1"/>
    <property type="molecule type" value="Genomic_DNA"/>
</dbReference>
<reference evidence="2 3" key="1">
    <citation type="submission" date="2019-08" db="EMBL/GenBank/DDBJ databases">
        <title>Genome of Luteibaculum oceani JCM 18817.</title>
        <authorList>
            <person name="Bowman J.P."/>
        </authorList>
    </citation>
    <scope>NUCLEOTIDE SEQUENCE [LARGE SCALE GENOMIC DNA]</scope>
    <source>
        <strain evidence="2 3">JCM 18817</strain>
    </source>
</reference>
<dbReference type="OrthoDB" id="267364at2"/>
<comment type="caution">
    <text evidence="2">The sequence shown here is derived from an EMBL/GenBank/DDBJ whole genome shotgun (WGS) entry which is preliminary data.</text>
</comment>
<organism evidence="2 3">
    <name type="scientific">Luteibaculum oceani</name>
    <dbReference type="NCBI Taxonomy" id="1294296"/>
    <lineage>
        <taxon>Bacteria</taxon>
        <taxon>Pseudomonadati</taxon>
        <taxon>Bacteroidota</taxon>
        <taxon>Flavobacteriia</taxon>
        <taxon>Flavobacteriales</taxon>
        <taxon>Luteibaculaceae</taxon>
        <taxon>Luteibaculum</taxon>
    </lineage>
</organism>
<evidence type="ECO:0000259" key="1">
    <source>
        <dbReference type="Pfam" id="PF10263"/>
    </source>
</evidence>
<gene>
    <name evidence="2" type="ORF">FRX97_04590</name>
</gene>
<accession>A0A5C6VB27</accession>
<keyword evidence="3" id="KW-1185">Reference proteome</keyword>
<dbReference type="Proteomes" id="UP000321168">
    <property type="component" value="Unassembled WGS sequence"/>
</dbReference>
<proteinExistence type="predicted"/>
<sequence>MDWKDRFPEEVGAKISEIEKRFPRVETRWVGNRRSKLGDYRPSNEFEPRANITLNKNLDLFVALLVWIHEFAHHITWLEHGRSVAPHGKEWKMNFKSLFEQHFQSFFPEEWEDPLKRYFKNPKATTFSSPSLRQFYTNPAENPNLPTLKELNDGTEFTFRLRSFKRIKKLRTYILCCELNTGRKFRINGACRVEIIPANRA</sequence>
<feature type="domain" description="SprT-like" evidence="1">
    <location>
        <begin position="21"/>
        <end position="98"/>
    </location>
</feature>
<dbReference type="AlphaFoldDB" id="A0A5C6VB27"/>
<dbReference type="GO" id="GO:0006950">
    <property type="term" value="P:response to stress"/>
    <property type="evidence" value="ECO:0007669"/>
    <property type="project" value="UniProtKB-ARBA"/>
</dbReference>
<evidence type="ECO:0000313" key="3">
    <source>
        <dbReference type="Proteomes" id="UP000321168"/>
    </source>
</evidence>
<dbReference type="RefSeq" id="WP_147013865.1">
    <property type="nucleotide sequence ID" value="NZ_VORB01000003.1"/>
</dbReference>